<organism evidence="2 3">
    <name type="scientific">Kribbella karoonensis</name>
    <dbReference type="NCBI Taxonomy" id="324851"/>
    <lineage>
        <taxon>Bacteria</taxon>
        <taxon>Bacillati</taxon>
        <taxon>Actinomycetota</taxon>
        <taxon>Actinomycetes</taxon>
        <taxon>Propionibacteriales</taxon>
        <taxon>Kribbellaceae</taxon>
        <taxon>Kribbella</taxon>
    </lineage>
</organism>
<dbReference type="SMART" id="SM00487">
    <property type="entry name" value="DEXDc"/>
    <property type="match status" value="1"/>
</dbReference>
<dbReference type="InterPro" id="IPR055180">
    <property type="entry name" value="HsdR_RecA-like_helicase_dom_2"/>
</dbReference>
<evidence type="ECO:0000313" key="3">
    <source>
        <dbReference type="Proteomes" id="UP001500190"/>
    </source>
</evidence>
<dbReference type="PANTHER" id="PTHR42927:SF1">
    <property type="entry name" value="HELICASE SUPERFAMILY 1 AND 2 DOMAIN-CONTAINING PROTEIN"/>
    <property type="match status" value="1"/>
</dbReference>
<dbReference type="Pfam" id="PF18766">
    <property type="entry name" value="SWI2_SNF2"/>
    <property type="match status" value="1"/>
</dbReference>
<keyword evidence="2" id="KW-0347">Helicase</keyword>
<gene>
    <name evidence="2" type="ORF">GCM10009742_36600</name>
</gene>
<proteinExistence type="predicted"/>
<dbReference type="Gene3D" id="3.40.50.300">
    <property type="entry name" value="P-loop containing nucleotide triphosphate hydrolases"/>
    <property type="match status" value="2"/>
</dbReference>
<keyword evidence="3" id="KW-1185">Reference proteome</keyword>
<dbReference type="InterPro" id="IPR040980">
    <property type="entry name" value="SWI2_SNF2"/>
</dbReference>
<evidence type="ECO:0000259" key="1">
    <source>
        <dbReference type="SMART" id="SM00487"/>
    </source>
</evidence>
<protein>
    <submittedName>
        <fullName evidence="2">DEAD/DEAH box helicase family protein</fullName>
    </submittedName>
</protein>
<feature type="domain" description="Helicase ATP-binding" evidence="1">
    <location>
        <begin position="277"/>
        <end position="515"/>
    </location>
</feature>
<comment type="caution">
    <text evidence="2">The sequence shown here is derived from an EMBL/GenBank/DDBJ whole genome shotgun (WGS) entry which is preliminary data.</text>
</comment>
<dbReference type="InterPro" id="IPR007409">
    <property type="entry name" value="Restrct_endonuc_type1_HsdR_N"/>
</dbReference>
<name>A0ABP4PQ30_9ACTN</name>
<dbReference type="Proteomes" id="UP001500190">
    <property type="component" value="Unassembled WGS sequence"/>
</dbReference>
<sequence>MELCAHLAANGWLFSGNSQGYDKERALFPEDVFEWLEETQPEELAKVVEAGSRDEAKQRGQLLDRLVKVLDAPMEAGGGTLAVLRGGFKHVSARFDMCQFKPETTLNPATMARYAAVRVRVVRQVHFSTADTRSVDLVLFVNGLPVATAELKTDFTQSVTEAIEQYKTSRQPKHPLTRHVEPLFGFGNRALVHFAVSNDEVWMTTRLAGEQTHFLPFNTGDNGGAGNPPNEHGSASSYLWERVWQRDAWLNIIGRFLHVEHTTKRDPISGAVSKSTTLLFPRFHQWEVITALCDAARTEGAGHRYLVQHSAGSGKTNSIAWTAHRLARLHNDNNEKVFDSVIVVTDRTVLDDQLQEAIRQIDSAQGVVSTISDSEVRRAGAGSKSAMLAKTLLDGKLIIVVTIQTFPYAMEAIAKTKGLKDKKFAVIADEAHSSQTGATANKLRQMLTADEIKDIDDGGEFDIDAVLAAEMTARAKADNISYFAFTATPKPKTLELFGRPDPADPDGLPNPFHVYTMKQAIEEDFILDVLRGYQTYDTAFRIAQHVKENDHSAENGVARGDQEVDEAAATKGLMRWVKLHPTNIGQKVQIIVEHFRANVMGLLDGHAKAMVVTDSRKAAVRYKTAIDAYILKQGYEIGTLVAFSGEVADPETGPNTFTETSMNSDLHGRDLRSAFATDEFRIMLVANKFQTGFDQPLLCAMYVDKQLSGVAAVQTLSRLNRTYRTPTGETKDTTYVLDFVNAADDIRAAFLPYFADAHLETTTDPNLVHDISAKLDQSGIYTSEEIDQAVKATVLRRGNNALTAAMGPAKNRFKQRYQAALTQGDMAAQHELDMFRKDVGTFVRIYDFLSQVVDYGDVDLEKRSIYLRLLERLIRPDNYTSEAIDLSGVSLAHIKQIDRGKADIALLPGTGLKSATSVGSGARRDPKMVAFQAVIDRLNELFGGEDFTTTQQVTFLESLLATLSENQTLLAQAATNTQKQFLDSPDLVDGIVGAVADNQTAHNKMADYIFGESRDVRILTNLVGAAFYERARSQVE</sequence>
<accession>A0ABP4PQ30</accession>
<evidence type="ECO:0000313" key="2">
    <source>
        <dbReference type="EMBL" id="GAA1587141.1"/>
    </source>
</evidence>
<keyword evidence="2" id="KW-0378">Hydrolase</keyword>
<dbReference type="Gene3D" id="3.90.1570.50">
    <property type="match status" value="1"/>
</dbReference>
<keyword evidence="2" id="KW-0547">Nucleotide-binding</keyword>
<dbReference type="Pfam" id="PF04313">
    <property type="entry name" value="HSDR_N"/>
    <property type="match status" value="1"/>
</dbReference>
<dbReference type="InterPro" id="IPR014001">
    <property type="entry name" value="Helicase_ATP-bd"/>
</dbReference>
<dbReference type="SUPFAM" id="SSF52540">
    <property type="entry name" value="P-loop containing nucleoside triphosphate hydrolases"/>
    <property type="match status" value="1"/>
</dbReference>
<dbReference type="Pfam" id="PF22679">
    <property type="entry name" value="T1R_D3-like"/>
    <property type="match status" value="1"/>
</dbReference>
<reference evidence="3" key="1">
    <citation type="journal article" date="2019" name="Int. J. Syst. Evol. Microbiol.">
        <title>The Global Catalogue of Microorganisms (GCM) 10K type strain sequencing project: providing services to taxonomists for standard genome sequencing and annotation.</title>
        <authorList>
            <consortium name="The Broad Institute Genomics Platform"/>
            <consortium name="The Broad Institute Genome Sequencing Center for Infectious Disease"/>
            <person name="Wu L."/>
            <person name="Ma J."/>
        </authorList>
    </citation>
    <scope>NUCLEOTIDE SEQUENCE [LARGE SCALE GENOMIC DNA]</scope>
    <source>
        <strain evidence="3">JCM 14304</strain>
    </source>
</reference>
<dbReference type="GO" id="GO:0004386">
    <property type="term" value="F:helicase activity"/>
    <property type="evidence" value="ECO:0007669"/>
    <property type="project" value="UniProtKB-KW"/>
</dbReference>
<dbReference type="InterPro" id="IPR027417">
    <property type="entry name" value="P-loop_NTPase"/>
</dbReference>
<keyword evidence="2" id="KW-0067">ATP-binding</keyword>
<dbReference type="EMBL" id="BAAAND010000006">
    <property type="protein sequence ID" value="GAA1587141.1"/>
    <property type="molecule type" value="Genomic_DNA"/>
</dbReference>
<dbReference type="PANTHER" id="PTHR42927">
    <property type="entry name" value="HELICASE SUPERFAMILY 1 AND 2 DOMAIN-CONTAINING PROTEIN"/>
    <property type="match status" value="1"/>
</dbReference>